<keyword evidence="3" id="KW-1185">Reference proteome</keyword>
<organism evidence="2 3">
    <name type="scientific">Paeniglutamicibacter kerguelensis</name>
    <dbReference type="NCBI Taxonomy" id="254788"/>
    <lineage>
        <taxon>Bacteria</taxon>
        <taxon>Bacillati</taxon>
        <taxon>Actinomycetota</taxon>
        <taxon>Actinomycetes</taxon>
        <taxon>Micrococcales</taxon>
        <taxon>Micrococcaceae</taxon>
        <taxon>Paeniglutamicibacter</taxon>
    </lineage>
</organism>
<dbReference type="EMBL" id="JAGIOF010000001">
    <property type="protein sequence ID" value="MBP2384780.1"/>
    <property type="molecule type" value="Genomic_DNA"/>
</dbReference>
<proteinExistence type="predicted"/>
<accession>A0ABS4X8I2</accession>
<reference evidence="2 3" key="1">
    <citation type="submission" date="2021-03" db="EMBL/GenBank/DDBJ databases">
        <title>Sequencing the genomes of 1000 actinobacteria strains.</title>
        <authorList>
            <person name="Klenk H.-P."/>
        </authorList>
    </citation>
    <scope>NUCLEOTIDE SEQUENCE [LARGE SCALE GENOMIC DNA]</scope>
    <source>
        <strain evidence="2 3">DSM 15797</strain>
    </source>
</reference>
<evidence type="ECO:0000256" key="1">
    <source>
        <dbReference type="SAM" id="MobiDB-lite"/>
    </source>
</evidence>
<feature type="region of interest" description="Disordered" evidence="1">
    <location>
        <begin position="64"/>
        <end position="101"/>
    </location>
</feature>
<protein>
    <submittedName>
        <fullName evidence="2">Uncharacterized protein</fullName>
    </submittedName>
</protein>
<name>A0ABS4X8I2_9MICC</name>
<evidence type="ECO:0000313" key="2">
    <source>
        <dbReference type="EMBL" id="MBP2384780.1"/>
    </source>
</evidence>
<gene>
    <name evidence="2" type="ORF">JOF47_000291</name>
</gene>
<comment type="caution">
    <text evidence="2">The sequence shown here is derived from an EMBL/GenBank/DDBJ whole genome shotgun (WGS) entry which is preliminary data.</text>
</comment>
<sequence length="193" mass="21286">MGATSLMPPTRSSPAKGTLVSNPRCQAWGFAVVGEVRGIVARVWARSLGRGGIEAVALSPALPPPRRAQHRDPTRAWPWSSLITKPPRSRGDHRPLASPVRQNRLPRAQRLLICADGGHRYRICAWKFELDATSSPPIQGSPAPKWQLCPSPPRFSWRIELSPQTHQTVMTAVVNLQAYTEAVLEPRICLPSQ</sequence>
<evidence type="ECO:0000313" key="3">
    <source>
        <dbReference type="Proteomes" id="UP001296993"/>
    </source>
</evidence>
<dbReference type="Proteomes" id="UP001296993">
    <property type="component" value="Unassembled WGS sequence"/>
</dbReference>